<accession>A0ABT1X2X2</accession>
<evidence type="ECO:0000256" key="3">
    <source>
        <dbReference type="ARBA" id="ARBA00023159"/>
    </source>
</evidence>
<dbReference type="InterPro" id="IPR009057">
    <property type="entry name" value="Homeodomain-like_sf"/>
</dbReference>
<evidence type="ECO:0000256" key="1">
    <source>
        <dbReference type="ARBA" id="ARBA00023015"/>
    </source>
</evidence>
<dbReference type="Pfam" id="PF12852">
    <property type="entry name" value="Cupin_6"/>
    <property type="match status" value="1"/>
</dbReference>
<evidence type="ECO:0000259" key="5">
    <source>
        <dbReference type="PROSITE" id="PS01124"/>
    </source>
</evidence>
<dbReference type="Proteomes" id="UP001524642">
    <property type="component" value="Unassembled WGS sequence"/>
</dbReference>
<evidence type="ECO:0000313" key="6">
    <source>
        <dbReference type="EMBL" id="MCR0981319.1"/>
    </source>
</evidence>
<evidence type="ECO:0000256" key="2">
    <source>
        <dbReference type="ARBA" id="ARBA00023125"/>
    </source>
</evidence>
<protein>
    <submittedName>
        <fullName evidence="6">AraC family transcriptional regulator</fullName>
    </submittedName>
</protein>
<dbReference type="PRINTS" id="PR00032">
    <property type="entry name" value="HTHARAC"/>
</dbReference>
<dbReference type="InterPro" id="IPR018060">
    <property type="entry name" value="HTH_AraC"/>
</dbReference>
<comment type="caution">
    <text evidence="6">The sequence shown here is derived from an EMBL/GenBank/DDBJ whole genome shotgun (WGS) entry which is preliminary data.</text>
</comment>
<dbReference type="Gene3D" id="1.10.10.60">
    <property type="entry name" value="Homeodomain-like"/>
    <property type="match status" value="2"/>
</dbReference>
<dbReference type="InterPro" id="IPR050204">
    <property type="entry name" value="AraC_XylS_family_regulators"/>
</dbReference>
<dbReference type="PROSITE" id="PS01124">
    <property type="entry name" value="HTH_ARAC_FAMILY_2"/>
    <property type="match status" value="1"/>
</dbReference>
<keyword evidence="3" id="KW-0010">Activator</keyword>
<keyword evidence="2" id="KW-0238">DNA-binding</keyword>
<gene>
    <name evidence="6" type="ORF">NRP21_04550</name>
</gene>
<dbReference type="PANTHER" id="PTHR46796">
    <property type="entry name" value="HTH-TYPE TRANSCRIPTIONAL ACTIVATOR RHAS-RELATED"/>
    <property type="match status" value="1"/>
</dbReference>
<dbReference type="EMBL" id="JANJOU010000002">
    <property type="protein sequence ID" value="MCR0981319.1"/>
    <property type="molecule type" value="Genomic_DNA"/>
</dbReference>
<dbReference type="SUPFAM" id="SSF46689">
    <property type="entry name" value="Homeodomain-like"/>
    <property type="match status" value="2"/>
</dbReference>
<dbReference type="InterPro" id="IPR018062">
    <property type="entry name" value="HTH_AraC-typ_CS"/>
</dbReference>
<dbReference type="PANTHER" id="PTHR46796:SF7">
    <property type="entry name" value="ARAC FAMILY TRANSCRIPTIONAL REGULATOR"/>
    <property type="match status" value="1"/>
</dbReference>
<feature type="domain" description="HTH araC/xylS-type" evidence="5">
    <location>
        <begin position="214"/>
        <end position="312"/>
    </location>
</feature>
<keyword evidence="4" id="KW-0804">Transcription</keyword>
<dbReference type="InterPro" id="IPR020449">
    <property type="entry name" value="Tscrpt_reg_AraC-type_HTH"/>
</dbReference>
<proteinExistence type="predicted"/>
<dbReference type="InterPro" id="IPR037923">
    <property type="entry name" value="HTH-like"/>
</dbReference>
<dbReference type="PROSITE" id="PS00041">
    <property type="entry name" value="HTH_ARAC_FAMILY_1"/>
    <property type="match status" value="1"/>
</dbReference>
<keyword evidence="1" id="KW-0805">Transcription regulation</keyword>
<evidence type="ECO:0000313" key="7">
    <source>
        <dbReference type="Proteomes" id="UP001524642"/>
    </source>
</evidence>
<sequence length="317" mass="34273">MGHDILSDVLQAVRLKGAVFYLVEAAEPWVVMAPPSREVAAAVMPGCDHVMEFHVFFEGECWGGPLGGGQERIGPGEVVLFPRGEAHLFRSDPGLSPPPPTMPQEGALPIRLRYGGTGPPSARFVCGFLGCDARPFNPLIEALPRMLRIPAREGPMGELIRLAVAETAVPRAGGEALRARLAEMMFVEAVRTHLAALPEGSGGWLGGLRDPQVGRALGLLHGRPAHPWTLDDLAREAGLSRTALHERFAALVGRPPMQYLTHWRMQLAATRLAQGGDKVVSIAVEVGYESEAAFNRAFKRLVGMPPAAWRRERASRA</sequence>
<keyword evidence="7" id="KW-1185">Reference proteome</keyword>
<dbReference type="SMART" id="SM00342">
    <property type="entry name" value="HTH_ARAC"/>
    <property type="match status" value="1"/>
</dbReference>
<evidence type="ECO:0000256" key="4">
    <source>
        <dbReference type="ARBA" id="ARBA00023163"/>
    </source>
</evidence>
<dbReference type="RefSeq" id="WP_257714992.1">
    <property type="nucleotide sequence ID" value="NZ_JANJOU010000002.1"/>
</dbReference>
<dbReference type="Pfam" id="PF12833">
    <property type="entry name" value="HTH_18"/>
    <property type="match status" value="1"/>
</dbReference>
<dbReference type="SUPFAM" id="SSF51215">
    <property type="entry name" value="Regulatory protein AraC"/>
    <property type="match status" value="1"/>
</dbReference>
<organism evidence="6 7">
    <name type="scientific">Roseomonas populi</name>
    <dbReference type="NCBI Taxonomy" id="3121582"/>
    <lineage>
        <taxon>Bacteria</taxon>
        <taxon>Pseudomonadati</taxon>
        <taxon>Pseudomonadota</taxon>
        <taxon>Alphaproteobacteria</taxon>
        <taxon>Acetobacterales</taxon>
        <taxon>Roseomonadaceae</taxon>
        <taxon>Roseomonas</taxon>
    </lineage>
</organism>
<reference evidence="6 7" key="1">
    <citation type="submission" date="2022-06" db="EMBL/GenBank/DDBJ databases">
        <title>Roseomonas CN29.</title>
        <authorList>
            <person name="Cheng Y."/>
            <person name="He X."/>
        </authorList>
    </citation>
    <scope>NUCLEOTIDE SEQUENCE [LARGE SCALE GENOMIC DNA]</scope>
    <source>
        <strain evidence="6 7">CN29</strain>
    </source>
</reference>
<dbReference type="InterPro" id="IPR032783">
    <property type="entry name" value="AraC_lig"/>
</dbReference>
<name>A0ABT1X2X2_9PROT</name>